<comment type="caution">
    <text evidence="1">The sequence shown here is derived from an EMBL/GenBank/DDBJ whole genome shotgun (WGS) entry which is preliminary data.</text>
</comment>
<name>A0A8X7VXA5_BRACI</name>
<reference evidence="1 2" key="1">
    <citation type="submission" date="2020-02" db="EMBL/GenBank/DDBJ databases">
        <authorList>
            <person name="Ma Q."/>
            <person name="Huang Y."/>
            <person name="Song X."/>
            <person name="Pei D."/>
        </authorList>
    </citation>
    <scope>NUCLEOTIDE SEQUENCE [LARGE SCALE GENOMIC DNA]</scope>
    <source>
        <strain evidence="1">Sxm20200214</strain>
        <tissue evidence="1">Leaf</tissue>
    </source>
</reference>
<sequence length="101" mass="11293">MIVRDHQEQPVVHGRRSFLKVSLGIIPFRGRPSKFLLGSLVLCNTPSLEMAPERPYLERPGCTTTTATSTRPCYQSYIARAGPLWLNQLIQEEAVVDVAPD</sequence>
<dbReference type="EMBL" id="JAAMPC010000003">
    <property type="protein sequence ID" value="KAG2318770.1"/>
    <property type="molecule type" value="Genomic_DNA"/>
</dbReference>
<evidence type="ECO:0000313" key="2">
    <source>
        <dbReference type="Proteomes" id="UP000886595"/>
    </source>
</evidence>
<protein>
    <submittedName>
        <fullName evidence="1">Uncharacterized protein</fullName>
    </submittedName>
</protein>
<accession>A0A8X7VXA5</accession>
<dbReference type="AlphaFoldDB" id="A0A8X7VXA5"/>
<dbReference type="Proteomes" id="UP000886595">
    <property type="component" value="Unassembled WGS sequence"/>
</dbReference>
<keyword evidence="2" id="KW-1185">Reference proteome</keyword>
<gene>
    <name evidence="1" type="ORF">Bca52824_011983</name>
</gene>
<evidence type="ECO:0000313" key="1">
    <source>
        <dbReference type="EMBL" id="KAG2318770.1"/>
    </source>
</evidence>
<proteinExistence type="predicted"/>
<organism evidence="1 2">
    <name type="scientific">Brassica carinata</name>
    <name type="common">Ethiopian mustard</name>
    <name type="synonym">Abyssinian cabbage</name>
    <dbReference type="NCBI Taxonomy" id="52824"/>
    <lineage>
        <taxon>Eukaryota</taxon>
        <taxon>Viridiplantae</taxon>
        <taxon>Streptophyta</taxon>
        <taxon>Embryophyta</taxon>
        <taxon>Tracheophyta</taxon>
        <taxon>Spermatophyta</taxon>
        <taxon>Magnoliopsida</taxon>
        <taxon>eudicotyledons</taxon>
        <taxon>Gunneridae</taxon>
        <taxon>Pentapetalae</taxon>
        <taxon>rosids</taxon>
        <taxon>malvids</taxon>
        <taxon>Brassicales</taxon>
        <taxon>Brassicaceae</taxon>
        <taxon>Brassiceae</taxon>
        <taxon>Brassica</taxon>
    </lineage>
</organism>